<dbReference type="Pfam" id="PF03180">
    <property type="entry name" value="Lipoprotein_9"/>
    <property type="match status" value="1"/>
</dbReference>
<protein>
    <submittedName>
        <fullName evidence="8">MetQ/NlpA family ABC transporter substrate-binding protein</fullName>
    </submittedName>
</protein>
<dbReference type="Gene3D" id="3.40.190.10">
    <property type="entry name" value="Periplasmic binding protein-like II"/>
    <property type="match status" value="2"/>
</dbReference>
<name>A0ABN3AT79_9MICO</name>
<dbReference type="SUPFAM" id="SSF53850">
    <property type="entry name" value="Periplasmic binding protein-like II"/>
    <property type="match status" value="1"/>
</dbReference>
<dbReference type="PANTHER" id="PTHR30429">
    <property type="entry name" value="D-METHIONINE-BINDING LIPOPROTEIN METQ"/>
    <property type="match status" value="1"/>
</dbReference>
<sequence length="300" mass="31308">MSNLARSLAAAAAASTLLLAGCAGAAGGEAEAELGTEGNPVRLGVVGASDPYWATYEEAVAAEGIELEVVDFTEYTQPNPALTEGDLDINQFQHIQYLADYNVASDSDLQPIGATAIYPLGLYSTQYDSAEDIPDGQTVIVPNDTVNQARGLLVLQSAGLIELEDGGSPFSTLEDIVEDGSRVEVQAVDAAITAGSLGEVAAAIVNNDFLDQAGLGDDEEISADDPSDPSALPYVNIFAVRADDVENPVLQQLVEIYQTTQDVTDGVVEQSGGTAVLATTPVDELRSSLADVEQSIRDQQ</sequence>
<accession>A0ABN3AT79</accession>
<feature type="signal peptide" evidence="7">
    <location>
        <begin position="1"/>
        <end position="25"/>
    </location>
</feature>
<dbReference type="Proteomes" id="UP001501599">
    <property type="component" value="Unassembled WGS sequence"/>
</dbReference>
<keyword evidence="3 7" id="KW-0732">Signal</keyword>
<evidence type="ECO:0000256" key="3">
    <source>
        <dbReference type="ARBA" id="ARBA00022729"/>
    </source>
</evidence>
<dbReference type="RefSeq" id="WP_344343055.1">
    <property type="nucleotide sequence ID" value="NZ_BAAAQT010000006.1"/>
</dbReference>
<keyword evidence="5" id="KW-0564">Palmitate</keyword>
<reference evidence="8 9" key="1">
    <citation type="journal article" date="2019" name="Int. J. Syst. Evol. Microbiol.">
        <title>The Global Catalogue of Microorganisms (GCM) 10K type strain sequencing project: providing services to taxonomists for standard genome sequencing and annotation.</title>
        <authorList>
            <consortium name="The Broad Institute Genomics Platform"/>
            <consortium name="The Broad Institute Genome Sequencing Center for Infectious Disease"/>
            <person name="Wu L."/>
            <person name="Ma J."/>
        </authorList>
    </citation>
    <scope>NUCLEOTIDE SEQUENCE [LARGE SCALE GENOMIC DNA]</scope>
    <source>
        <strain evidence="8 9">JCM 16026</strain>
    </source>
</reference>
<proteinExistence type="inferred from homology"/>
<comment type="subcellular location">
    <subcellularLocation>
        <location evidence="1">Membrane</location>
        <topology evidence="1">Lipid-anchor</topology>
    </subcellularLocation>
</comment>
<dbReference type="PROSITE" id="PS51257">
    <property type="entry name" value="PROKAR_LIPOPROTEIN"/>
    <property type="match status" value="1"/>
</dbReference>
<keyword evidence="4" id="KW-0472">Membrane</keyword>
<keyword evidence="9" id="KW-1185">Reference proteome</keyword>
<feature type="chain" id="PRO_5046530697" evidence="7">
    <location>
        <begin position="26"/>
        <end position="300"/>
    </location>
</feature>
<dbReference type="EMBL" id="BAAAQT010000006">
    <property type="protein sequence ID" value="GAA2174241.1"/>
    <property type="molecule type" value="Genomic_DNA"/>
</dbReference>
<dbReference type="InterPro" id="IPR004872">
    <property type="entry name" value="Lipoprotein_NlpA"/>
</dbReference>
<evidence type="ECO:0000256" key="1">
    <source>
        <dbReference type="ARBA" id="ARBA00004635"/>
    </source>
</evidence>
<dbReference type="PANTHER" id="PTHR30429:SF1">
    <property type="entry name" value="D-METHIONINE-BINDING LIPOPROTEIN METQ-RELATED"/>
    <property type="match status" value="1"/>
</dbReference>
<organism evidence="8 9">
    <name type="scientific">Agrococcus versicolor</name>
    <dbReference type="NCBI Taxonomy" id="501482"/>
    <lineage>
        <taxon>Bacteria</taxon>
        <taxon>Bacillati</taxon>
        <taxon>Actinomycetota</taxon>
        <taxon>Actinomycetes</taxon>
        <taxon>Micrococcales</taxon>
        <taxon>Microbacteriaceae</taxon>
        <taxon>Agrococcus</taxon>
    </lineage>
</organism>
<evidence type="ECO:0000256" key="4">
    <source>
        <dbReference type="ARBA" id="ARBA00023136"/>
    </source>
</evidence>
<evidence type="ECO:0000256" key="7">
    <source>
        <dbReference type="SAM" id="SignalP"/>
    </source>
</evidence>
<evidence type="ECO:0000256" key="5">
    <source>
        <dbReference type="ARBA" id="ARBA00023139"/>
    </source>
</evidence>
<comment type="similarity">
    <text evidence="2">Belongs to the NlpA lipoprotein family.</text>
</comment>
<evidence type="ECO:0000313" key="9">
    <source>
        <dbReference type="Proteomes" id="UP001501599"/>
    </source>
</evidence>
<keyword evidence="6" id="KW-0449">Lipoprotein</keyword>
<comment type="caution">
    <text evidence="8">The sequence shown here is derived from an EMBL/GenBank/DDBJ whole genome shotgun (WGS) entry which is preliminary data.</text>
</comment>
<evidence type="ECO:0000256" key="6">
    <source>
        <dbReference type="ARBA" id="ARBA00023288"/>
    </source>
</evidence>
<gene>
    <name evidence="8" type="ORF">GCM10009846_19420</name>
</gene>
<evidence type="ECO:0000256" key="2">
    <source>
        <dbReference type="ARBA" id="ARBA00008973"/>
    </source>
</evidence>
<evidence type="ECO:0000313" key="8">
    <source>
        <dbReference type="EMBL" id="GAA2174241.1"/>
    </source>
</evidence>